<comment type="similarity">
    <text evidence="2">Belongs to the major facilitator superfamily.</text>
</comment>
<dbReference type="PANTHER" id="PTHR23501">
    <property type="entry name" value="MAJOR FACILITATOR SUPERFAMILY"/>
    <property type="match status" value="1"/>
</dbReference>
<proteinExistence type="inferred from homology"/>
<evidence type="ECO:0000256" key="4">
    <source>
        <dbReference type="ARBA" id="ARBA00022989"/>
    </source>
</evidence>
<comment type="caution">
    <text evidence="7">The sequence shown here is derived from an EMBL/GenBank/DDBJ whole genome shotgun (WGS) entry which is preliminary data.</text>
</comment>
<dbReference type="GO" id="GO:0022857">
    <property type="term" value="F:transmembrane transporter activity"/>
    <property type="evidence" value="ECO:0007669"/>
    <property type="project" value="TreeGrafter"/>
</dbReference>
<gene>
    <name evidence="7" type="ORF">TRICI_005540</name>
</gene>
<evidence type="ECO:0000256" key="2">
    <source>
        <dbReference type="ARBA" id="ARBA00008335"/>
    </source>
</evidence>
<keyword evidence="8" id="KW-1185">Reference proteome</keyword>
<dbReference type="InterPro" id="IPR036259">
    <property type="entry name" value="MFS_trans_sf"/>
</dbReference>
<accession>A0A642UU29</accession>
<evidence type="ECO:0000256" key="3">
    <source>
        <dbReference type="ARBA" id="ARBA00022692"/>
    </source>
</evidence>
<reference evidence="7" key="1">
    <citation type="journal article" date="2019" name="G3 (Bethesda)">
        <title>Genome Assemblies of Two Rare Opportunistic Yeast Pathogens: Diutina rugosa (syn. Candida rugosa) and Trichomonascus ciferrii (syn. Candida ciferrii).</title>
        <authorList>
            <person name="Mixao V."/>
            <person name="Saus E."/>
            <person name="Hansen A.P."/>
            <person name="Lass-Florl C."/>
            <person name="Gabaldon T."/>
        </authorList>
    </citation>
    <scope>NUCLEOTIDE SEQUENCE</scope>
    <source>
        <strain evidence="7">CBS 4856</strain>
    </source>
</reference>
<dbReference type="Proteomes" id="UP000761534">
    <property type="component" value="Unassembled WGS sequence"/>
</dbReference>
<protein>
    <recommendedName>
        <fullName evidence="9">Major facilitator superfamily (MFS) profile domain-containing protein</fullName>
    </recommendedName>
</protein>
<dbReference type="PANTHER" id="PTHR23501:SF58">
    <property type="entry name" value="LOW AFFINITY HEME TRANSPORTER STR3"/>
    <property type="match status" value="1"/>
</dbReference>
<name>A0A642UU29_9ASCO</name>
<evidence type="ECO:0000313" key="7">
    <source>
        <dbReference type="EMBL" id="KAA8904314.1"/>
    </source>
</evidence>
<keyword evidence="3 6" id="KW-0812">Transmembrane</keyword>
<dbReference type="EMBL" id="SWFS01000431">
    <property type="protein sequence ID" value="KAA8904314.1"/>
    <property type="molecule type" value="Genomic_DNA"/>
</dbReference>
<evidence type="ECO:0000313" key="8">
    <source>
        <dbReference type="Proteomes" id="UP000761534"/>
    </source>
</evidence>
<feature type="transmembrane region" description="Helical" evidence="6">
    <location>
        <begin position="123"/>
        <end position="144"/>
    </location>
</feature>
<evidence type="ECO:0000256" key="6">
    <source>
        <dbReference type="SAM" id="Phobius"/>
    </source>
</evidence>
<dbReference type="AlphaFoldDB" id="A0A642UU29"/>
<dbReference type="OrthoDB" id="4078873at2759"/>
<sequence>MIGPSGFSQGGTSQLVCLQLLTGVGGAFSLVGSRVASQASVPHDNLAIAVSLLSLFRTLGSVIGSTAATQIWTYQMPRLLRIYLPEHVTDNQIMNLFHDETYFRYYNMEGKIRQGAIIASSKAMWYLFTPALAICFIPLICACFQTNFFLGDTQNAVDVAAIAEKEQHPDKRSWKYRFFGLGAT</sequence>
<keyword evidence="5 6" id="KW-0472">Membrane</keyword>
<organism evidence="7 8">
    <name type="scientific">Trichomonascus ciferrii</name>
    <dbReference type="NCBI Taxonomy" id="44093"/>
    <lineage>
        <taxon>Eukaryota</taxon>
        <taxon>Fungi</taxon>
        <taxon>Dikarya</taxon>
        <taxon>Ascomycota</taxon>
        <taxon>Saccharomycotina</taxon>
        <taxon>Dipodascomycetes</taxon>
        <taxon>Dipodascales</taxon>
        <taxon>Trichomonascaceae</taxon>
        <taxon>Trichomonascus</taxon>
        <taxon>Trichomonascus ciferrii complex</taxon>
    </lineage>
</organism>
<dbReference type="VEuPathDB" id="FungiDB:TRICI_005540"/>
<dbReference type="GO" id="GO:0005886">
    <property type="term" value="C:plasma membrane"/>
    <property type="evidence" value="ECO:0007669"/>
    <property type="project" value="TreeGrafter"/>
</dbReference>
<keyword evidence="4 6" id="KW-1133">Transmembrane helix</keyword>
<comment type="subcellular location">
    <subcellularLocation>
        <location evidence="1">Membrane</location>
        <topology evidence="1">Multi-pass membrane protein</topology>
    </subcellularLocation>
</comment>
<evidence type="ECO:0000256" key="5">
    <source>
        <dbReference type="ARBA" id="ARBA00023136"/>
    </source>
</evidence>
<dbReference type="SUPFAM" id="SSF103473">
    <property type="entry name" value="MFS general substrate transporter"/>
    <property type="match status" value="1"/>
</dbReference>
<evidence type="ECO:0000256" key="1">
    <source>
        <dbReference type="ARBA" id="ARBA00004141"/>
    </source>
</evidence>
<evidence type="ECO:0008006" key="9">
    <source>
        <dbReference type="Google" id="ProtNLM"/>
    </source>
</evidence>